<evidence type="ECO:0000313" key="2">
    <source>
        <dbReference type="Proteomes" id="UP000288102"/>
    </source>
</evidence>
<proteinExistence type="predicted"/>
<dbReference type="Proteomes" id="UP000288102">
    <property type="component" value="Unassembled WGS sequence"/>
</dbReference>
<name>A0A434A5C3_9FLAO</name>
<gene>
    <name evidence="1" type="ORF">D0817_15085</name>
</gene>
<protein>
    <submittedName>
        <fullName evidence="1">Uncharacterized protein</fullName>
    </submittedName>
</protein>
<accession>A0A434A5C3</accession>
<comment type="caution">
    <text evidence="1">The sequence shown here is derived from an EMBL/GenBank/DDBJ whole genome shotgun (WGS) entry which is preliminary data.</text>
</comment>
<evidence type="ECO:0000313" key="1">
    <source>
        <dbReference type="EMBL" id="RUT69504.1"/>
    </source>
</evidence>
<reference evidence="2" key="1">
    <citation type="journal article" date="2019" name="Syst. Appl. Microbiol.">
        <title>Flavobacterium circumlabens sp. nov. and Flavobacterium cupreum sp. nov., two psychrotrophic species isolated from Antarctic environmental samples.</title>
        <authorList>
            <person name="Kralova S."/>
            <person name="Busse H.-J."/>
            <person name="Svec P."/>
            <person name="Maslanova I."/>
            <person name="Stankova E."/>
            <person name="Bartak M."/>
            <person name="Sedlacek I."/>
        </authorList>
    </citation>
    <scope>NUCLEOTIDE SEQUENCE [LARGE SCALE GENOMIC DNA]</scope>
    <source>
        <strain evidence="2">CCM 8825</strain>
    </source>
</reference>
<dbReference type="AlphaFoldDB" id="A0A434A5C3"/>
<sequence length="828" mass="85326">MKNLMLLLNKGKAISTFLKDKLPISTSVFLFVFLFSFFSVKAIPEKMDCKESNLALSSVTVGTGGNYATLKAAFDAINSGIVTGFITIAVISSTNETATASLNGSGTGLASYSSVLLFATGSGYSVSGNIDNPLVTLNGADNVTIDGRVNATGTTSDLIFINTSTGISASTLRFINSSENNTVRYTTLKASGLSAATGIVYFVSSASGNGNDNNIIEYCNLTCAGINRPMNAILSYGTAGRENSGNIIRFNALYNFFNDSNSANGINISGNSTDWKIVSNSFYDTASLVCTGNNIYSVIRISTASIHTVTGNFIGGSGPLCTGTPWTMNSGFATFFCGVYFTGNTAASSLIENNTIQNFIISSTNANPWDGIYLSAGNATLLGNTIGSATGTNSIVVTTPNASATATISGGIVTALTLVGGGSGFTATPLITFTPSGSTTTATATATISGGIVTGFTITNGGSGYTSIPSVNVNGSGYSTTHGIRYLNSGEVTMENNTIGSITTNGNAGYSHCFEGIVISGVASSVININNNLIGSLSTANSIKTSSPATVSLFKQDLRGIYVNSAVNLVTITGNTIANLTSAYNGTSVIKVDGICTGGASNSIRNNTVRDLTSSANSTLRGIQQTVVLSGTSQSVAGNTIYNLRNTHPTAAVIVIGIDYSGPNSGTNSVTGNFIHDLFVSSSNILSEIDGILLGNGVTTTDNNIINIGTGVTGGYKIYGINDNSSNNATYNNNIYFNTVYVAGAVSSGTTSSTAALWNLNNTVIRNYRNNILMNVRTGGATGKHYAVRIAGISGLTIDYNDYVVNGNAFLGFLSSDKSTLALWKAAA</sequence>
<keyword evidence="2" id="KW-1185">Reference proteome</keyword>
<dbReference type="EMBL" id="QWDM01000009">
    <property type="protein sequence ID" value="RUT69504.1"/>
    <property type="molecule type" value="Genomic_DNA"/>
</dbReference>
<dbReference type="InterPro" id="IPR006626">
    <property type="entry name" value="PbH1"/>
</dbReference>
<dbReference type="SMART" id="SM00710">
    <property type="entry name" value="PbH1"/>
    <property type="match status" value="9"/>
</dbReference>
<organism evidence="1 2">
    <name type="scientific">Flavobacterium cupreum</name>
    <dbReference type="NCBI Taxonomy" id="2133766"/>
    <lineage>
        <taxon>Bacteria</taxon>
        <taxon>Pseudomonadati</taxon>
        <taxon>Bacteroidota</taxon>
        <taxon>Flavobacteriia</taxon>
        <taxon>Flavobacteriales</taxon>
        <taxon>Flavobacteriaceae</taxon>
        <taxon>Flavobacterium</taxon>
    </lineage>
</organism>